<accession>A0A6P2BUZ1</accession>
<dbReference type="SMART" id="SM00220">
    <property type="entry name" value="S_TKc"/>
    <property type="match status" value="1"/>
</dbReference>
<dbReference type="Pfam" id="PF00069">
    <property type="entry name" value="Pkinase"/>
    <property type="match status" value="1"/>
</dbReference>
<comment type="caution">
    <text evidence="10">The sequence shown here is derived from an EMBL/GenBank/DDBJ whole genome shotgun (WGS) entry which is preliminary data.</text>
</comment>
<keyword evidence="3" id="KW-0808">Transferase</keyword>
<evidence type="ECO:0000313" key="10">
    <source>
        <dbReference type="EMBL" id="TVZ02056.1"/>
    </source>
</evidence>
<dbReference type="PANTHER" id="PTHR43289">
    <property type="entry name" value="MITOGEN-ACTIVATED PROTEIN KINASE KINASE KINASE 20-RELATED"/>
    <property type="match status" value="1"/>
</dbReference>
<protein>
    <recommendedName>
        <fullName evidence="1">non-specific serine/threonine protein kinase</fullName>
        <ecNumber evidence="1">2.7.11.1</ecNumber>
    </recommendedName>
</protein>
<evidence type="ECO:0000259" key="9">
    <source>
        <dbReference type="PROSITE" id="PS50011"/>
    </source>
</evidence>
<dbReference type="EMBL" id="RPFW01000006">
    <property type="protein sequence ID" value="TVZ02056.1"/>
    <property type="molecule type" value="Genomic_DNA"/>
</dbReference>
<dbReference type="Gene3D" id="3.30.200.20">
    <property type="entry name" value="Phosphorylase Kinase, domain 1"/>
    <property type="match status" value="1"/>
</dbReference>
<dbReference type="PROSITE" id="PS00108">
    <property type="entry name" value="PROTEIN_KINASE_ST"/>
    <property type="match status" value="1"/>
</dbReference>
<organism evidence="10 11">
    <name type="scientific">Trebonia kvetii</name>
    <dbReference type="NCBI Taxonomy" id="2480626"/>
    <lineage>
        <taxon>Bacteria</taxon>
        <taxon>Bacillati</taxon>
        <taxon>Actinomycetota</taxon>
        <taxon>Actinomycetes</taxon>
        <taxon>Streptosporangiales</taxon>
        <taxon>Treboniaceae</taxon>
        <taxon>Trebonia</taxon>
    </lineage>
</organism>
<dbReference type="Proteomes" id="UP000460272">
    <property type="component" value="Unassembled WGS sequence"/>
</dbReference>
<gene>
    <name evidence="10" type="ORF">EAS64_29835</name>
</gene>
<dbReference type="OrthoDB" id="9762169at2"/>
<keyword evidence="8" id="KW-0472">Membrane</keyword>
<keyword evidence="2 10" id="KW-0723">Serine/threonine-protein kinase</keyword>
<feature type="transmembrane region" description="Helical" evidence="8">
    <location>
        <begin position="300"/>
        <end position="320"/>
    </location>
</feature>
<dbReference type="CDD" id="cd14014">
    <property type="entry name" value="STKc_PknB_like"/>
    <property type="match status" value="1"/>
</dbReference>
<dbReference type="InterPro" id="IPR000719">
    <property type="entry name" value="Prot_kinase_dom"/>
</dbReference>
<dbReference type="AlphaFoldDB" id="A0A6P2BUZ1"/>
<evidence type="ECO:0000256" key="1">
    <source>
        <dbReference type="ARBA" id="ARBA00012513"/>
    </source>
</evidence>
<proteinExistence type="predicted"/>
<keyword evidence="4" id="KW-0547">Nucleotide-binding</keyword>
<dbReference type="Gene3D" id="1.10.510.10">
    <property type="entry name" value="Transferase(Phosphotransferase) domain 1"/>
    <property type="match status" value="1"/>
</dbReference>
<feature type="domain" description="Protein kinase" evidence="9">
    <location>
        <begin position="1"/>
        <end position="250"/>
    </location>
</feature>
<dbReference type="InterPro" id="IPR008271">
    <property type="entry name" value="Ser/Thr_kinase_AS"/>
</dbReference>
<evidence type="ECO:0000256" key="3">
    <source>
        <dbReference type="ARBA" id="ARBA00022679"/>
    </source>
</evidence>
<evidence type="ECO:0000256" key="8">
    <source>
        <dbReference type="SAM" id="Phobius"/>
    </source>
</evidence>
<sequence>MGEVWRGIDQILGRPVAIKMLAAMHADDEQFRARFRAEARYASSLSHPGITRVFDYGEHSPLGGPYLVMELVDGQPLSEILERYHRLDPYVALDIVAQAARALDTAHQADIVHRDIKPGNLLIMADGTTKITDFGIAKANSLQAVNLTATGIVMGTALYVSPEQATGSPLTGASDIYSLGVVAYECLSGDPPFIADQPLAIAIMHKHDPVPALPPDVPRPVAELVYAMLAKTPDGRPGSALHVADRADVIRDARSGGFAGPVTSDLPVVPNFPTTAHPANFYQNDAERLRGSRRPRTRGFLFAGIAVATCGVIAIVAVLLSGAGTPTAKGTGKPGGPGSSASRAGVPTTASLPGSTAGQTDPGTNLGTASGTAAPSSSKSVSPTATRRTSPTPTHDSPATSTSPAPPTTTTATAPSTTATSTAPTTPPASTTTTSPTPTSPSATPTDSTALPGHQRHGG</sequence>
<feature type="compositionally biased region" description="Low complexity" evidence="7">
    <location>
        <begin position="367"/>
        <end position="450"/>
    </location>
</feature>
<keyword evidence="5 10" id="KW-0418">Kinase</keyword>
<dbReference type="GO" id="GO:0005524">
    <property type="term" value="F:ATP binding"/>
    <property type="evidence" value="ECO:0007669"/>
    <property type="project" value="UniProtKB-KW"/>
</dbReference>
<dbReference type="EC" id="2.7.11.1" evidence="1"/>
<feature type="region of interest" description="Disordered" evidence="7">
    <location>
        <begin position="327"/>
        <end position="459"/>
    </location>
</feature>
<dbReference type="InterPro" id="IPR011009">
    <property type="entry name" value="Kinase-like_dom_sf"/>
</dbReference>
<reference evidence="10 11" key="1">
    <citation type="submission" date="2018-11" db="EMBL/GenBank/DDBJ databases">
        <title>Trebonia kvetii gen.nov., sp.nov., a novel acidophilic actinobacterium, and proposal of the new actinobacterial family Treboniaceae fam. nov.</title>
        <authorList>
            <person name="Rapoport D."/>
            <person name="Sagova-Mareckova M."/>
            <person name="Sedlacek I."/>
            <person name="Provaznik J."/>
            <person name="Kralova S."/>
            <person name="Pavlinic D."/>
            <person name="Benes V."/>
            <person name="Kopecky J."/>
        </authorList>
    </citation>
    <scope>NUCLEOTIDE SEQUENCE [LARGE SCALE GENOMIC DNA]</scope>
    <source>
        <strain evidence="10 11">15Tr583</strain>
    </source>
</reference>
<feature type="compositionally biased region" description="Polar residues" evidence="7">
    <location>
        <begin position="348"/>
        <end position="366"/>
    </location>
</feature>
<dbReference type="FunFam" id="1.10.510.10:FF:000021">
    <property type="entry name" value="Serine/threonine protein kinase"/>
    <property type="match status" value="1"/>
</dbReference>
<dbReference type="SUPFAM" id="SSF56112">
    <property type="entry name" value="Protein kinase-like (PK-like)"/>
    <property type="match status" value="1"/>
</dbReference>
<evidence type="ECO:0000256" key="7">
    <source>
        <dbReference type="SAM" id="MobiDB-lite"/>
    </source>
</evidence>
<dbReference type="PANTHER" id="PTHR43289:SF6">
    <property type="entry name" value="SERINE_THREONINE-PROTEIN KINASE NEKL-3"/>
    <property type="match status" value="1"/>
</dbReference>
<keyword evidence="8" id="KW-1133">Transmembrane helix</keyword>
<keyword evidence="11" id="KW-1185">Reference proteome</keyword>
<keyword evidence="8" id="KW-0812">Transmembrane</keyword>
<keyword evidence="6" id="KW-0067">ATP-binding</keyword>
<evidence type="ECO:0000256" key="4">
    <source>
        <dbReference type="ARBA" id="ARBA00022741"/>
    </source>
</evidence>
<name>A0A6P2BUZ1_9ACTN</name>
<evidence type="ECO:0000313" key="11">
    <source>
        <dbReference type="Proteomes" id="UP000460272"/>
    </source>
</evidence>
<dbReference type="GO" id="GO:0004674">
    <property type="term" value="F:protein serine/threonine kinase activity"/>
    <property type="evidence" value="ECO:0007669"/>
    <property type="project" value="UniProtKB-KW"/>
</dbReference>
<evidence type="ECO:0000256" key="6">
    <source>
        <dbReference type="ARBA" id="ARBA00022840"/>
    </source>
</evidence>
<dbReference type="PROSITE" id="PS50011">
    <property type="entry name" value="PROTEIN_KINASE_DOM"/>
    <property type="match status" value="1"/>
</dbReference>
<evidence type="ECO:0000256" key="2">
    <source>
        <dbReference type="ARBA" id="ARBA00022527"/>
    </source>
</evidence>
<evidence type="ECO:0000256" key="5">
    <source>
        <dbReference type="ARBA" id="ARBA00022777"/>
    </source>
</evidence>